<name>A0ABV0P8H0_9TELE</name>
<protein>
    <submittedName>
        <fullName evidence="11">Sodium/calcium exchanger 2</fullName>
    </submittedName>
</protein>
<evidence type="ECO:0000256" key="2">
    <source>
        <dbReference type="ARBA" id="ARBA00022448"/>
    </source>
</evidence>
<keyword evidence="4" id="KW-0106">Calcium</keyword>
<gene>
    <name evidence="11" type="primary">SLC8A2_4</name>
    <name evidence="11" type="ORF">GOODEAATRI_028280</name>
</gene>
<evidence type="ECO:0000256" key="6">
    <source>
        <dbReference type="ARBA" id="ARBA00022989"/>
    </source>
</evidence>
<keyword evidence="5 9" id="KW-0812">Transmembrane</keyword>
<keyword evidence="6 9" id="KW-1133">Transmembrane helix</keyword>
<evidence type="ECO:0000256" key="3">
    <source>
        <dbReference type="ARBA" id="ARBA00022449"/>
    </source>
</evidence>
<dbReference type="Pfam" id="PF01699">
    <property type="entry name" value="Na_Ca_ex"/>
    <property type="match status" value="1"/>
</dbReference>
<feature type="transmembrane region" description="Helical" evidence="9">
    <location>
        <begin position="32"/>
        <end position="52"/>
    </location>
</feature>
<dbReference type="InterPro" id="IPR044880">
    <property type="entry name" value="NCX_ion-bd_dom_sf"/>
</dbReference>
<evidence type="ECO:0000256" key="7">
    <source>
        <dbReference type="ARBA" id="ARBA00023065"/>
    </source>
</evidence>
<reference evidence="11 12" key="1">
    <citation type="submission" date="2021-06" db="EMBL/GenBank/DDBJ databases">
        <authorList>
            <person name="Palmer J.M."/>
        </authorList>
    </citation>
    <scope>NUCLEOTIDE SEQUENCE [LARGE SCALE GENOMIC DNA]</scope>
    <source>
        <strain evidence="11 12">GA_2019</strain>
        <tissue evidence="11">Muscle</tissue>
    </source>
</reference>
<keyword evidence="7" id="KW-0406">Ion transport</keyword>
<keyword evidence="8 9" id="KW-0472">Membrane</keyword>
<dbReference type="PANTHER" id="PTHR11878:SF8">
    <property type="entry name" value="SODIUM_CALCIUM EXCHANGER 2"/>
    <property type="match status" value="1"/>
</dbReference>
<evidence type="ECO:0000259" key="10">
    <source>
        <dbReference type="Pfam" id="PF01699"/>
    </source>
</evidence>
<evidence type="ECO:0000313" key="11">
    <source>
        <dbReference type="EMBL" id="MEQ2179737.1"/>
    </source>
</evidence>
<keyword evidence="4" id="KW-0109">Calcium transport</keyword>
<evidence type="ECO:0000256" key="9">
    <source>
        <dbReference type="SAM" id="Phobius"/>
    </source>
</evidence>
<dbReference type="Gene3D" id="1.20.1420.30">
    <property type="entry name" value="NCX, central ion-binding region"/>
    <property type="match status" value="1"/>
</dbReference>
<feature type="transmembrane region" description="Helical" evidence="9">
    <location>
        <begin position="64"/>
        <end position="86"/>
    </location>
</feature>
<comment type="caution">
    <text evidence="11">The sequence shown here is derived from an EMBL/GenBank/DDBJ whole genome shotgun (WGS) entry which is preliminary data.</text>
</comment>
<feature type="domain" description="Sodium/calcium exchanger membrane region" evidence="10">
    <location>
        <begin position="1"/>
        <end position="97"/>
    </location>
</feature>
<dbReference type="InterPro" id="IPR051171">
    <property type="entry name" value="CaCA"/>
</dbReference>
<evidence type="ECO:0000256" key="5">
    <source>
        <dbReference type="ARBA" id="ARBA00022692"/>
    </source>
</evidence>
<keyword evidence="12" id="KW-1185">Reference proteome</keyword>
<keyword evidence="3" id="KW-0050">Antiport</keyword>
<organism evidence="11 12">
    <name type="scientific">Goodea atripinnis</name>
    <dbReference type="NCBI Taxonomy" id="208336"/>
    <lineage>
        <taxon>Eukaryota</taxon>
        <taxon>Metazoa</taxon>
        <taxon>Chordata</taxon>
        <taxon>Craniata</taxon>
        <taxon>Vertebrata</taxon>
        <taxon>Euteleostomi</taxon>
        <taxon>Actinopterygii</taxon>
        <taxon>Neopterygii</taxon>
        <taxon>Teleostei</taxon>
        <taxon>Neoteleostei</taxon>
        <taxon>Acanthomorphata</taxon>
        <taxon>Ovalentaria</taxon>
        <taxon>Atherinomorphae</taxon>
        <taxon>Cyprinodontiformes</taxon>
        <taxon>Goodeidae</taxon>
        <taxon>Goodea</taxon>
    </lineage>
</organism>
<dbReference type="Proteomes" id="UP001476798">
    <property type="component" value="Unassembled WGS sequence"/>
</dbReference>
<sequence length="136" mass="14751">MALGSSAPEILLSVIEVCGHNFNAGELGPGTIVGSAAFNMLVIIGLCVSVIPDGKSRKIKHLRVFFITAFWSIFAYIWLYLILAVISPGIVEGIYFCFWDADSCIPKGPTGSKPQVMKVVEQYWAGVEIITINVIS</sequence>
<accession>A0ABV0P8H0</accession>
<evidence type="ECO:0000313" key="12">
    <source>
        <dbReference type="Proteomes" id="UP001476798"/>
    </source>
</evidence>
<dbReference type="InterPro" id="IPR004837">
    <property type="entry name" value="NaCa_Exmemb"/>
</dbReference>
<evidence type="ECO:0000256" key="8">
    <source>
        <dbReference type="ARBA" id="ARBA00023136"/>
    </source>
</evidence>
<proteinExistence type="predicted"/>
<comment type="subcellular location">
    <subcellularLocation>
        <location evidence="1">Endomembrane system</location>
        <topology evidence="1">Multi-pass membrane protein</topology>
    </subcellularLocation>
</comment>
<dbReference type="EMBL" id="JAHRIO010063856">
    <property type="protein sequence ID" value="MEQ2179737.1"/>
    <property type="molecule type" value="Genomic_DNA"/>
</dbReference>
<dbReference type="PANTHER" id="PTHR11878">
    <property type="entry name" value="SODIUM/CALCIUM EXCHANGER"/>
    <property type="match status" value="1"/>
</dbReference>
<evidence type="ECO:0000256" key="4">
    <source>
        <dbReference type="ARBA" id="ARBA00022568"/>
    </source>
</evidence>
<evidence type="ECO:0000256" key="1">
    <source>
        <dbReference type="ARBA" id="ARBA00004127"/>
    </source>
</evidence>
<keyword evidence="2" id="KW-0813">Transport</keyword>